<dbReference type="SMART" id="SM00855">
    <property type="entry name" value="PGAM"/>
    <property type="match status" value="1"/>
</dbReference>
<keyword evidence="4" id="KW-1185">Reference proteome</keyword>
<evidence type="ECO:0000256" key="2">
    <source>
        <dbReference type="PIRSR" id="PIRSR613078-2"/>
    </source>
</evidence>
<dbReference type="PANTHER" id="PTHR48100">
    <property type="entry name" value="BROAD-SPECIFICITY PHOSPHATASE YOR283W-RELATED"/>
    <property type="match status" value="1"/>
</dbReference>
<dbReference type="Pfam" id="PF00300">
    <property type="entry name" value="His_Phos_1"/>
    <property type="match status" value="1"/>
</dbReference>
<dbReference type="Gene3D" id="3.40.50.1240">
    <property type="entry name" value="Phosphoglycerate mutase-like"/>
    <property type="match status" value="1"/>
</dbReference>
<feature type="active site" description="Tele-phosphohistidine intermediate" evidence="1">
    <location>
        <position position="27"/>
    </location>
</feature>
<dbReference type="Proteomes" id="UP000588277">
    <property type="component" value="Unassembled WGS sequence"/>
</dbReference>
<organism evidence="3 4">
    <name type="scientific">Bifidobacterium moraviense</name>
    <dbReference type="NCBI Taxonomy" id="2675323"/>
    <lineage>
        <taxon>Bacteria</taxon>
        <taxon>Bacillati</taxon>
        <taxon>Actinomycetota</taxon>
        <taxon>Actinomycetes</taxon>
        <taxon>Bifidobacteriales</taxon>
        <taxon>Bifidobacteriaceae</taxon>
        <taxon>Bifidobacterium</taxon>
    </lineage>
</organism>
<feature type="binding site" evidence="2">
    <location>
        <begin position="26"/>
        <end position="33"/>
    </location>
    <ligand>
        <name>substrate</name>
    </ligand>
</feature>
<protein>
    <submittedName>
        <fullName evidence="3">Phosphoglycerate mutase family protein</fullName>
    </submittedName>
</protein>
<comment type="caution">
    <text evidence="3">The sequence shown here is derived from an EMBL/GenBank/DDBJ whole genome shotgun (WGS) entry which is preliminary data.</text>
</comment>
<evidence type="ECO:0000313" key="3">
    <source>
        <dbReference type="EMBL" id="NMM99850.1"/>
    </source>
</evidence>
<gene>
    <name evidence="3" type="ORF">G1C96_0428</name>
</gene>
<dbReference type="EMBL" id="JAAIIH010000001">
    <property type="protein sequence ID" value="NMM99850.1"/>
    <property type="molecule type" value="Genomic_DNA"/>
</dbReference>
<accession>A0A7Y0F0P3</accession>
<feature type="binding site" evidence="2">
    <location>
        <position position="83"/>
    </location>
    <ligand>
        <name>substrate</name>
    </ligand>
</feature>
<dbReference type="GO" id="GO:0016791">
    <property type="term" value="F:phosphatase activity"/>
    <property type="evidence" value="ECO:0007669"/>
    <property type="project" value="TreeGrafter"/>
</dbReference>
<evidence type="ECO:0000313" key="4">
    <source>
        <dbReference type="Proteomes" id="UP000588277"/>
    </source>
</evidence>
<reference evidence="3 4" key="1">
    <citation type="submission" date="2020-02" db="EMBL/GenBank/DDBJ databases">
        <title>Characterization of phylogenetic diversity of novel bifidobacterial species isolated in Czech ZOOs.</title>
        <authorList>
            <person name="Lugli G.A."/>
            <person name="Vera N.B."/>
            <person name="Ventura M."/>
        </authorList>
    </citation>
    <scope>NUCLEOTIDE SEQUENCE [LARGE SCALE GENOMIC DNA]</scope>
    <source>
        <strain evidence="3 4">DSM 109958</strain>
    </source>
</reference>
<name>A0A7Y0F0P3_9BIFI</name>
<dbReference type="RefSeq" id="WP_240945047.1">
    <property type="nucleotide sequence ID" value="NZ_JAAIIH010000001.1"/>
</dbReference>
<dbReference type="InterPro" id="IPR013078">
    <property type="entry name" value="His_Pase_superF_clade-1"/>
</dbReference>
<feature type="active site" description="Proton donor/acceptor" evidence="1">
    <location>
        <position position="107"/>
    </location>
</feature>
<dbReference type="SUPFAM" id="SSF53254">
    <property type="entry name" value="Phosphoglycerate mutase-like"/>
    <property type="match status" value="1"/>
</dbReference>
<dbReference type="PANTHER" id="PTHR48100:SF62">
    <property type="entry name" value="GLUCOSYL-3-PHOSPHOGLYCERATE PHOSPHATASE"/>
    <property type="match status" value="1"/>
</dbReference>
<dbReference type="AlphaFoldDB" id="A0A7Y0F0P3"/>
<dbReference type="InterPro" id="IPR050275">
    <property type="entry name" value="PGM_Phosphatase"/>
</dbReference>
<proteinExistence type="predicted"/>
<dbReference type="GO" id="GO:0005737">
    <property type="term" value="C:cytoplasm"/>
    <property type="evidence" value="ECO:0007669"/>
    <property type="project" value="TreeGrafter"/>
</dbReference>
<sequence length="248" mass="27672">MTSMGDLYGDTAHAHPRHVSTVILVRHGRTSYNLAGRFQGQVDIPLDETGLWQVARTGEALRSLYVDRRPGTTPLVVCSDLTRAAQTAHAFADPLGLEVHPDERVRERSFGDWEGMQVDDLRTRYPEDYRDYASWQGGELRHGAEPRPEVGRRGVEALNEWAYSADNGTTLFVFSHGAWISQVVYTLTGAPQVPGANPNYCGVVSMRNAHWARLTLSDGADGREHWRVVDYNHGPAQADTPEWEHPAL</sequence>
<evidence type="ECO:0000256" key="1">
    <source>
        <dbReference type="PIRSR" id="PIRSR613078-1"/>
    </source>
</evidence>
<dbReference type="CDD" id="cd07067">
    <property type="entry name" value="HP_PGM_like"/>
    <property type="match status" value="1"/>
</dbReference>
<dbReference type="InterPro" id="IPR029033">
    <property type="entry name" value="His_PPase_superfam"/>
</dbReference>